<gene>
    <name evidence="3" type="primary">LOC104718749</name>
</gene>
<protein>
    <submittedName>
        <fullName evidence="3">Uncharacterized protein LOC104718749</fullName>
    </submittedName>
</protein>
<feature type="compositionally biased region" description="Basic and acidic residues" evidence="1">
    <location>
        <begin position="1"/>
        <end position="27"/>
    </location>
</feature>
<evidence type="ECO:0000313" key="3">
    <source>
        <dbReference type="RefSeq" id="XP_010434861.1"/>
    </source>
</evidence>
<dbReference type="GeneID" id="104718749"/>
<feature type="compositionally biased region" description="Basic and acidic residues" evidence="1">
    <location>
        <begin position="87"/>
        <end position="111"/>
    </location>
</feature>
<name>A0ABM0U2H5_CAMSA</name>
<accession>A0ABM0U2H5</accession>
<reference evidence="3" key="2">
    <citation type="submission" date="2025-08" db="UniProtKB">
        <authorList>
            <consortium name="RefSeq"/>
        </authorList>
    </citation>
    <scope>IDENTIFICATION</scope>
    <source>
        <tissue evidence="3">Leaf</tissue>
    </source>
</reference>
<evidence type="ECO:0000256" key="1">
    <source>
        <dbReference type="SAM" id="MobiDB-lite"/>
    </source>
</evidence>
<evidence type="ECO:0000313" key="2">
    <source>
        <dbReference type="Proteomes" id="UP000694864"/>
    </source>
</evidence>
<sequence>MSPTELKEGLTADETTKKEPDEADRMQMTDARCSRCNQLTVGLRDIIQAGHGDRYQLECVDCGYSWYASRDEVSTLTIGIEKPAQGTEKEDTEKNLTSPRETEKPKDEALKTNDSNADNNPEASKKPE</sequence>
<organism evidence="2 3">
    <name type="scientific">Camelina sativa</name>
    <name type="common">False flax</name>
    <name type="synonym">Myagrum sativum</name>
    <dbReference type="NCBI Taxonomy" id="90675"/>
    <lineage>
        <taxon>Eukaryota</taxon>
        <taxon>Viridiplantae</taxon>
        <taxon>Streptophyta</taxon>
        <taxon>Embryophyta</taxon>
        <taxon>Tracheophyta</taxon>
        <taxon>Spermatophyta</taxon>
        <taxon>Magnoliopsida</taxon>
        <taxon>eudicotyledons</taxon>
        <taxon>Gunneridae</taxon>
        <taxon>Pentapetalae</taxon>
        <taxon>rosids</taxon>
        <taxon>malvids</taxon>
        <taxon>Brassicales</taxon>
        <taxon>Brassicaceae</taxon>
        <taxon>Camelineae</taxon>
        <taxon>Camelina</taxon>
    </lineage>
</organism>
<dbReference type="Proteomes" id="UP000694864">
    <property type="component" value="Chromosome 2"/>
</dbReference>
<proteinExistence type="predicted"/>
<feature type="region of interest" description="Disordered" evidence="1">
    <location>
        <begin position="79"/>
        <end position="128"/>
    </location>
</feature>
<dbReference type="PANTHER" id="PTHR46871:SF1">
    <property type="entry name" value="BROMO-ADJACENT HOMOLOGY (BAH) DOMAIN-CONTAINING PROTEIN"/>
    <property type="match status" value="1"/>
</dbReference>
<reference evidence="2" key="1">
    <citation type="journal article" date="2014" name="Nat. Commun.">
        <title>The emerging biofuel crop Camelina sativa retains a highly undifferentiated hexaploid genome structure.</title>
        <authorList>
            <person name="Kagale S."/>
            <person name="Koh C."/>
            <person name="Nixon J."/>
            <person name="Bollina V."/>
            <person name="Clarke W.E."/>
            <person name="Tuteja R."/>
            <person name="Spillane C."/>
            <person name="Robinson S.J."/>
            <person name="Links M.G."/>
            <person name="Clarke C."/>
            <person name="Higgins E.E."/>
            <person name="Huebert T."/>
            <person name="Sharpe A.G."/>
            <person name="Parkin I.A."/>
        </authorList>
    </citation>
    <scope>NUCLEOTIDE SEQUENCE [LARGE SCALE GENOMIC DNA]</scope>
    <source>
        <strain evidence="2">cv. DH55</strain>
    </source>
</reference>
<feature type="compositionally biased region" description="Polar residues" evidence="1">
    <location>
        <begin position="112"/>
        <end position="122"/>
    </location>
</feature>
<keyword evidence="2" id="KW-1185">Reference proteome</keyword>
<dbReference type="PANTHER" id="PTHR46871">
    <property type="entry name" value="BROMO-ADJACENT HOMOLOGY (BAH) DOMAIN-CONTAINING PROTEIN"/>
    <property type="match status" value="1"/>
</dbReference>
<dbReference type="RefSeq" id="XP_010434861.1">
    <property type="nucleotide sequence ID" value="XM_010436559.2"/>
</dbReference>
<feature type="region of interest" description="Disordered" evidence="1">
    <location>
        <begin position="1"/>
        <end position="29"/>
    </location>
</feature>